<evidence type="ECO:0000313" key="1">
    <source>
        <dbReference type="EMBL" id="QHU10225.1"/>
    </source>
</evidence>
<sequence length="260" mass="31006">MLKIIHGEGFFSCCSVILSDIVLYMNQNGRLPDSVDSSDLFKMYKPNGELRDITYDYFEHYDLHSESVPYTGNINYDWGWQFWYYNQLDFGRIAPFVRKYFTPNQEILSIVSKMEEKYGLVENYDNICVLFHRGNDKQRETTLCEYEETFSKSKEIQHQNPDIRFLIQSDETEFIECFATVYSDHIVFKDEMRHMRKCDNSVDKVFPEMNYKFSKYFLAIVIIMSKCKHVICGSGNISMWIAFFRGNVENFHQYFNGGWY</sequence>
<name>A0A6C0JWU0_9ZZZZ</name>
<accession>A0A6C0JWU0</accession>
<dbReference type="Gene3D" id="3.40.50.11350">
    <property type="match status" value="1"/>
</dbReference>
<reference evidence="1" key="1">
    <citation type="journal article" date="2020" name="Nature">
        <title>Giant virus diversity and host interactions through global metagenomics.</title>
        <authorList>
            <person name="Schulz F."/>
            <person name="Roux S."/>
            <person name="Paez-Espino D."/>
            <person name="Jungbluth S."/>
            <person name="Walsh D.A."/>
            <person name="Denef V.J."/>
            <person name="McMahon K.D."/>
            <person name="Konstantinidis K.T."/>
            <person name="Eloe-Fadrosh E.A."/>
            <person name="Kyrpides N.C."/>
            <person name="Woyke T."/>
        </authorList>
    </citation>
    <scope>NUCLEOTIDE SEQUENCE</scope>
    <source>
        <strain evidence="1">GVMAG-S-1101164-67</strain>
    </source>
</reference>
<protein>
    <recommendedName>
        <fullName evidence="2">Glycosyltransferase</fullName>
    </recommendedName>
</protein>
<dbReference type="EMBL" id="MN740751">
    <property type="protein sequence ID" value="QHU10225.1"/>
    <property type="molecule type" value="Genomic_DNA"/>
</dbReference>
<dbReference type="AlphaFoldDB" id="A0A6C0JWU0"/>
<organism evidence="1">
    <name type="scientific">viral metagenome</name>
    <dbReference type="NCBI Taxonomy" id="1070528"/>
    <lineage>
        <taxon>unclassified sequences</taxon>
        <taxon>metagenomes</taxon>
        <taxon>organismal metagenomes</taxon>
    </lineage>
</organism>
<proteinExistence type="predicted"/>
<evidence type="ECO:0008006" key="2">
    <source>
        <dbReference type="Google" id="ProtNLM"/>
    </source>
</evidence>